<dbReference type="AlphaFoldDB" id="A0A3M7RU90"/>
<gene>
    <name evidence="2" type="ORF">BpHYR1_027783</name>
</gene>
<keyword evidence="3" id="KW-1185">Reference proteome</keyword>
<evidence type="ECO:0000313" key="3">
    <source>
        <dbReference type="Proteomes" id="UP000276133"/>
    </source>
</evidence>
<protein>
    <submittedName>
        <fullName evidence="2">Uncharacterized protein</fullName>
    </submittedName>
</protein>
<comment type="caution">
    <text evidence="2">The sequence shown here is derived from an EMBL/GenBank/DDBJ whole genome shotgun (WGS) entry which is preliminary data.</text>
</comment>
<organism evidence="2 3">
    <name type="scientific">Brachionus plicatilis</name>
    <name type="common">Marine rotifer</name>
    <name type="synonym">Brachionus muelleri</name>
    <dbReference type="NCBI Taxonomy" id="10195"/>
    <lineage>
        <taxon>Eukaryota</taxon>
        <taxon>Metazoa</taxon>
        <taxon>Spiralia</taxon>
        <taxon>Gnathifera</taxon>
        <taxon>Rotifera</taxon>
        <taxon>Eurotatoria</taxon>
        <taxon>Monogononta</taxon>
        <taxon>Pseudotrocha</taxon>
        <taxon>Ploima</taxon>
        <taxon>Brachionidae</taxon>
        <taxon>Brachionus</taxon>
    </lineage>
</organism>
<proteinExistence type="predicted"/>
<keyword evidence="1" id="KW-0732">Signal</keyword>
<name>A0A3M7RU90_BRAPC</name>
<dbReference type="EMBL" id="REGN01002592">
    <property type="protein sequence ID" value="RNA27131.1"/>
    <property type="molecule type" value="Genomic_DNA"/>
</dbReference>
<accession>A0A3M7RU90</accession>
<reference evidence="2 3" key="1">
    <citation type="journal article" date="2018" name="Sci. Rep.">
        <title>Genomic signatures of local adaptation to the degree of environmental predictability in rotifers.</title>
        <authorList>
            <person name="Franch-Gras L."/>
            <person name="Hahn C."/>
            <person name="Garcia-Roger E.M."/>
            <person name="Carmona M.J."/>
            <person name="Serra M."/>
            <person name="Gomez A."/>
        </authorList>
    </citation>
    <scope>NUCLEOTIDE SEQUENCE [LARGE SCALE GENOMIC DNA]</scope>
    <source>
        <strain evidence="2">HYR1</strain>
    </source>
</reference>
<sequence>MLLFILPILFYLIYGQNLDLVCPNLNKSIDFDLNCTLKVLSLNNLSYVEVNYGDEDILEYPEAVKHNPDSRPSSNFKQNFNDSSKFLIINSEILIDTTAFAFDFEVKRSGNIQIHLIKYAACGQTFSCGNYFLDNPFFKNYTELYSIKIYLQFGYSRYIVSPFDVKKGNLIILDQTLGGLVELKKSQIRSDYLIRENKLLKLDSNENIKFSLKILTYLNLFEKLYLLNHQYSFSGWYNLTIRSQNASLIKSVFISDYSKLYSFCSLTSFDSAKCTILIYSQTLSDTLFTNYERIPLQDTKVKYIGFDFSAVNQPSDIIFKKFILLSIKFPIDLLINGFEIFANQSGKIKIDLMACGTKKSCFYREKLGFDSLNLVNTWELELNKGLNKILLPMEYLVTENNVFVMHQSSSIVSIDDRYDFFTDYAVNQNVEMIPLDFRFCLNVLIDQIFYQNLKQITYKLPTYGKHVIEIGLEKSKLMNKHEISIEKYNGIDFLCLEQVLDSIVECAVSFFSRRRENFVIKQENVLIKNMSLNYLPISWFGIFFNMNESAIHSLDKEFLIMNSEFKFDSIMSGFEIISANYGEIQIKIYECEASCVQHFMKKNSIDNDVNQWSAGTYNVSVGFNKIELYKYKNVKKGSIIGIELSPSASVEIQTSPTLLSDYLVLGNQIYKLSYEKILALRFKSIVNDLFYAEIVYLQKELTKSITNFSAKFEAYNESTTIMIHNEERIVGDINCMSTIDKTLNCSLFVASESKSNQVEINYGDNSYEKIDVTSNDLSNKADDSILLSNDSIYMLLNSEFLFETLLYGFDIWSANKGKILIEVFC</sequence>
<dbReference type="OrthoDB" id="10228778at2759"/>
<evidence type="ECO:0000256" key="1">
    <source>
        <dbReference type="SAM" id="SignalP"/>
    </source>
</evidence>
<feature type="chain" id="PRO_5017975155" evidence="1">
    <location>
        <begin position="16"/>
        <end position="825"/>
    </location>
</feature>
<dbReference type="Proteomes" id="UP000276133">
    <property type="component" value="Unassembled WGS sequence"/>
</dbReference>
<evidence type="ECO:0000313" key="2">
    <source>
        <dbReference type="EMBL" id="RNA27131.1"/>
    </source>
</evidence>
<feature type="signal peptide" evidence="1">
    <location>
        <begin position="1"/>
        <end position="15"/>
    </location>
</feature>